<evidence type="ECO:0000259" key="7">
    <source>
        <dbReference type="PROSITE" id="PS50178"/>
    </source>
</evidence>
<dbReference type="AlphaFoldDB" id="D3BKP3"/>
<evidence type="ECO:0000313" key="8">
    <source>
        <dbReference type="EMBL" id="EFA78473.1"/>
    </source>
</evidence>
<accession>D3BKP3</accession>
<feature type="compositionally biased region" description="Low complexity" evidence="5">
    <location>
        <begin position="296"/>
        <end position="321"/>
    </location>
</feature>
<evidence type="ECO:0000256" key="4">
    <source>
        <dbReference type="PROSITE-ProRule" id="PRU00091"/>
    </source>
</evidence>
<dbReference type="InterPro" id="IPR000306">
    <property type="entry name" value="Znf_FYVE"/>
</dbReference>
<dbReference type="GeneID" id="31364600"/>
<dbReference type="Gene3D" id="3.30.40.10">
    <property type="entry name" value="Zinc/RING finger domain, C3HC4 (zinc finger)"/>
    <property type="match status" value="1"/>
</dbReference>
<proteinExistence type="predicted"/>
<dbReference type="GO" id="GO:0016197">
    <property type="term" value="P:endosomal transport"/>
    <property type="evidence" value="ECO:0007669"/>
    <property type="project" value="TreeGrafter"/>
</dbReference>
<dbReference type="GO" id="GO:0031901">
    <property type="term" value="C:early endosome membrane"/>
    <property type="evidence" value="ECO:0007669"/>
    <property type="project" value="TreeGrafter"/>
</dbReference>
<feature type="compositionally biased region" description="Low complexity" evidence="5">
    <location>
        <begin position="94"/>
        <end position="103"/>
    </location>
</feature>
<dbReference type="SMART" id="SM00233">
    <property type="entry name" value="PH"/>
    <property type="match status" value="1"/>
</dbReference>
<evidence type="ECO:0000256" key="3">
    <source>
        <dbReference type="ARBA" id="ARBA00022833"/>
    </source>
</evidence>
<evidence type="ECO:0000256" key="2">
    <source>
        <dbReference type="ARBA" id="ARBA00022771"/>
    </source>
</evidence>
<dbReference type="FunCoup" id="D3BKP3">
    <property type="interactions" value="169"/>
</dbReference>
<dbReference type="Proteomes" id="UP000001396">
    <property type="component" value="Unassembled WGS sequence"/>
</dbReference>
<feature type="compositionally biased region" description="Basic and acidic residues" evidence="5">
    <location>
        <begin position="104"/>
        <end position="115"/>
    </location>
</feature>
<name>D3BKP3_HETP5</name>
<keyword evidence="9" id="KW-1185">Reference proteome</keyword>
<evidence type="ECO:0000313" key="9">
    <source>
        <dbReference type="Proteomes" id="UP000001396"/>
    </source>
</evidence>
<feature type="compositionally biased region" description="Polar residues" evidence="5">
    <location>
        <begin position="118"/>
        <end position="139"/>
    </location>
</feature>
<dbReference type="PROSITE" id="PS50178">
    <property type="entry name" value="ZF_FYVE"/>
    <property type="match status" value="1"/>
</dbReference>
<dbReference type="InterPro" id="IPR001849">
    <property type="entry name" value="PH_domain"/>
</dbReference>
<dbReference type="RefSeq" id="XP_020430597.1">
    <property type="nucleotide sequence ID" value="XM_020579922.1"/>
</dbReference>
<evidence type="ECO:0000256" key="1">
    <source>
        <dbReference type="ARBA" id="ARBA00022723"/>
    </source>
</evidence>
<organism evidence="8 9">
    <name type="scientific">Heterostelium pallidum (strain ATCC 26659 / Pp 5 / PN500)</name>
    <name type="common">Cellular slime mold</name>
    <name type="synonym">Polysphondylium pallidum</name>
    <dbReference type="NCBI Taxonomy" id="670386"/>
    <lineage>
        <taxon>Eukaryota</taxon>
        <taxon>Amoebozoa</taxon>
        <taxon>Evosea</taxon>
        <taxon>Eumycetozoa</taxon>
        <taxon>Dictyostelia</taxon>
        <taxon>Acytosteliales</taxon>
        <taxon>Acytosteliaceae</taxon>
        <taxon>Heterostelium</taxon>
    </lineage>
</organism>
<dbReference type="SUPFAM" id="SSF50729">
    <property type="entry name" value="PH domain-like"/>
    <property type="match status" value="1"/>
</dbReference>
<dbReference type="SUPFAM" id="SSF57903">
    <property type="entry name" value="FYVE/PHD zinc finger"/>
    <property type="match status" value="1"/>
</dbReference>
<dbReference type="Pfam" id="PF00169">
    <property type="entry name" value="PH"/>
    <property type="match status" value="1"/>
</dbReference>
<dbReference type="PANTHER" id="PTHR46319:SF3">
    <property type="entry name" value="ZINC FINGER FYVE DOMAIN-CONTAINING PROTEIN"/>
    <property type="match status" value="1"/>
</dbReference>
<dbReference type="InterPro" id="IPR011993">
    <property type="entry name" value="PH-like_dom_sf"/>
</dbReference>
<feature type="domain" description="PH" evidence="6">
    <location>
        <begin position="12"/>
        <end position="201"/>
    </location>
</feature>
<dbReference type="PROSITE" id="PS50003">
    <property type="entry name" value="PH_DOMAIN"/>
    <property type="match status" value="1"/>
</dbReference>
<dbReference type="GO" id="GO:0008270">
    <property type="term" value="F:zinc ion binding"/>
    <property type="evidence" value="ECO:0007669"/>
    <property type="project" value="UniProtKB-KW"/>
</dbReference>
<sequence length="434" mass="48881">MHSIHHHHNQALQQLHGYLYKEGGIYKSWKKRWFCIEGDCLKYYVNESKTELKGSILISAILSVKPMPQKSLSSNNIATVSDQSLFSTLTDVNSSGGSSGSNSRSDRDHSRDGGKETVSGSLSKGANNPLSRSMSSTSNRPISMSGSIISFHNTGIGLNSSDSGNSEWIFSVGTQPRTYTLRAATEIEMYYWIQGLRGLQLESNLLASESKKNDRPLSKSGGIAGGNHKNNNEDIDYYRSEVQRLKYSINEMKQHIQQTKKDFQIAVTDHKSFISVIQEQFTLYKRQHEQPLRRQNSNINNNNNSNCNNNNNNNSNNNNCNKSLDTSNSNNQKNVPLQQYPPSKHPITDHIAPNGMALWQPDASTLNCFTCKINFTFFRRRHHCRNCGQLFCSKCSSHSAKAQGYHESVKVCIQCAQYIWTKHEQTQNVLSLSN</sequence>
<dbReference type="Gene3D" id="2.30.29.30">
    <property type="entry name" value="Pleckstrin-homology domain (PH domain)/Phosphotyrosine-binding domain (PTB)"/>
    <property type="match status" value="1"/>
</dbReference>
<feature type="region of interest" description="Disordered" evidence="5">
    <location>
        <begin position="209"/>
        <end position="235"/>
    </location>
</feature>
<feature type="domain" description="FYVE-type" evidence="7">
    <location>
        <begin position="362"/>
        <end position="415"/>
    </location>
</feature>
<protein>
    <submittedName>
        <fullName evidence="8">Uncharacterized protein</fullName>
    </submittedName>
</protein>
<feature type="compositionally biased region" description="Polar residues" evidence="5">
    <location>
        <begin position="322"/>
        <end position="341"/>
    </location>
</feature>
<evidence type="ECO:0000259" key="6">
    <source>
        <dbReference type="PROSITE" id="PS50003"/>
    </source>
</evidence>
<reference evidence="8 9" key="1">
    <citation type="journal article" date="2011" name="Genome Res.">
        <title>Phylogeny-wide analysis of social amoeba genomes highlights ancient origins for complex intercellular communication.</title>
        <authorList>
            <person name="Heidel A.J."/>
            <person name="Lawal H.M."/>
            <person name="Felder M."/>
            <person name="Schilde C."/>
            <person name="Helps N.R."/>
            <person name="Tunggal B."/>
            <person name="Rivero F."/>
            <person name="John U."/>
            <person name="Schleicher M."/>
            <person name="Eichinger L."/>
            <person name="Platzer M."/>
            <person name="Noegel A.A."/>
            <person name="Schaap P."/>
            <person name="Gloeckner G."/>
        </authorList>
    </citation>
    <scope>NUCLEOTIDE SEQUENCE [LARGE SCALE GENOMIC DNA]</scope>
    <source>
        <strain evidence="9">ATCC 26659 / Pp 5 / PN500</strain>
    </source>
</reference>
<dbReference type="SMART" id="SM00064">
    <property type="entry name" value="FYVE"/>
    <property type="match status" value="1"/>
</dbReference>
<dbReference type="Pfam" id="PF01363">
    <property type="entry name" value="FYVE"/>
    <property type="match status" value="1"/>
</dbReference>
<comment type="caution">
    <text evidence="8">The sequence shown here is derived from an EMBL/GenBank/DDBJ whole genome shotgun (WGS) entry which is preliminary data.</text>
</comment>
<feature type="region of interest" description="Disordered" evidence="5">
    <location>
        <begin position="288"/>
        <end position="344"/>
    </location>
</feature>
<gene>
    <name evidence="8" type="ORF">PPL_09125</name>
</gene>
<dbReference type="InParanoid" id="D3BKP3"/>
<keyword evidence="1" id="KW-0479">Metal-binding</keyword>
<feature type="region of interest" description="Disordered" evidence="5">
    <location>
        <begin position="91"/>
        <end position="139"/>
    </location>
</feature>
<dbReference type="EMBL" id="ADBJ01000038">
    <property type="protein sequence ID" value="EFA78473.1"/>
    <property type="molecule type" value="Genomic_DNA"/>
</dbReference>
<dbReference type="InterPro" id="IPR017455">
    <property type="entry name" value="Znf_FYVE-rel"/>
</dbReference>
<dbReference type="OMA" id="EMYYWIQ"/>
<dbReference type="InterPro" id="IPR013083">
    <property type="entry name" value="Znf_RING/FYVE/PHD"/>
</dbReference>
<keyword evidence="3" id="KW-0862">Zinc</keyword>
<dbReference type="PANTHER" id="PTHR46319">
    <property type="entry name" value="ZINC FINGER FYVE DOMAIN-CONTAINING PROTEIN"/>
    <property type="match status" value="1"/>
</dbReference>
<evidence type="ECO:0000256" key="5">
    <source>
        <dbReference type="SAM" id="MobiDB-lite"/>
    </source>
</evidence>
<dbReference type="InterPro" id="IPR011011">
    <property type="entry name" value="Znf_FYVE_PHD"/>
</dbReference>
<keyword evidence="2 4" id="KW-0863">Zinc-finger</keyword>